<feature type="domain" description="Fcf2 pre-rRNA processing C-terminal" evidence="4">
    <location>
        <begin position="222"/>
        <end position="313"/>
    </location>
</feature>
<reference evidence="5 6" key="1">
    <citation type="submission" date="2017-08" db="EMBL/GenBank/DDBJ databases">
        <title>Acidophilic green algal genome provides insights into adaptation to an acidic environment.</title>
        <authorList>
            <person name="Hirooka S."/>
            <person name="Hirose Y."/>
            <person name="Kanesaki Y."/>
            <person name="Higuchi S."/>
            <person name="Fujiwara T."/>
            <person name="Onuma R."/>
            <person name="Era A."/>
            <person name="Ohbayashi R."/>
            <person name="Uzuka A."/>
            <person name="Nozaki H."/>
            <person name="Yoshikawa H."/>
            <person name="Miyagishima S.Y."/>
        </authorList>
    </citation>
    <scope>NUCLEOTIDE SEQUENCE [LARGE SCALE GENOMIC DNA]</scope>
    <source>
        <strain evidence="5 6">NIES-2499</strain>
    </source>
</reference>
<protein>
    <recommendedName>
        <fullName evidence="4">Fcf2 pre-rRNA processing C-terminal domain-containing protein</fullName>
    </recommendedName>
</protein>
<dbReference type="PANTHER" id="PTHR21686">
    <property type="entry name" value="DEOXYNUCLEOTIDYLTRANSFERASE TERMINAL-INTERACTING PROTEIN 2"/>
    <property type="match status" value="1"/>
</dbReference>
<keyword evidence="2" id="KW-0539">Nucleus</keyword>
<evidence type="ECO:0000256" key="3">
    <source>
        <dbReference type="SAM" id="MobiDB-lite"/>
    </source>
</evidence>
<dbReference type="EMBL" id="BEGY01000036">
    <property type="protein sequence ID" value="GAX78868.1"/>
    <property type="molecule type" value="Genomic_DNA"/>
</dbReference>
<dbReference type="AlphaFoldDB" id="A0A250X706"/>
<comment type="caution">
    <text evidence="5">The sequence shown here is derived from an EMBL/GenBank/DDBJ whole genome shotgun (WGS) entry which is preliminary data.</text>
</comment>
<keyword evidence="6" id="KW-1185">Reference proteome</keyword>
<evidence type="ECO:0000256" key="1">
    <source>
        <dbReference type="ARBA" id="ARBA00004604"/>
    </source>
</evidence>
<proteinExistence type="predicted"/>
<dbReference type="GO" id="GO:0003723">
    <property type="term" value="F:RNA binding"/>
    <property type="evidence" value="ECO:0007669"/>
    <property type="project" value="TreeGrafter"/>
</dbReference>
<feature type="compositionally biased region" description="Basic residues" evidence="3">
    <location>
        <begin position="337"/>
        <end position="346"/>
    </location>
</feature>
<name>A0A250X706_9CHLO</name>
<dbReference type="GO" id="GO:0005730">
    <property type="term" value="C:nucleolus"/>
    <property type="evidence" value="ECO:0007669"/>
    <property type="project" value="UniProtKB-SubCell"/>
</dbReference>
<feature type="compositionally biased region" description="Basic and acidic residues" evidence="3">
    <location>
        <begin position="124"/>
        <end position="136"/>
    </location>
</feature>
<evidence type="ECO:0000259" key="4">
    <source>
        <dbReference type="Pfam" id="PF08698"/>
    </source>
</evidence>
<dbReference type="InterPro" id="IPR014810">
    <property type="entry name" value="Fcf2_C"/>
</dbReference>
<dbReference type="Pfam" id="PF08698">
    <property type="entry name" value="Fcf2"/>
    <property type="match status" value="1"/>
</dbReference>
<dbReference type="Proteomes" id="UP000232323">
    <property type="component" value="Unassembled WGS sequence"/>
</dbReference>
<accession>A0A250X706</accession>
<dbReference type="OrthoDB" id="427886at2759"/>
<feature type="region of interest" description="Disordered" evidence="3">
    <location>
        <begin position="124"/>
        <end position="156"/>
    </location>
</feature>
<organism evidence="5 6">
    <name type="scientific">Chlamydomonas eustigma</name>
    <dbReference type="NCBI Taxonomy" id="1157962"/>
    <lineage>
        <taxon>Eukaryota</taxon>
        <taxon>Viridiplantae</taxon>
        <taxon>Chlorophyta</taxon>
        <taxon>core chlorophytes</taxon>
        <taxon>Chlorophyceae</taxon>
        <taxon>CS clade</taxon>
        <taxon>Chlamydomonadales</taxon>
        <taxon>Chlamydomonadaceae</taxon>
        <taxon>Chlamydomonas</taxon>
    </lineage>
</organism>
<evidence type="ECO:0000313" key="5">
    <source>
        <dbReference type="EMBL" id="GAX78868.1"/>
    </source>
</evidence>
<dbReference type="GO" id="GO:0006396">
    <property type="term" value="P:RNA processing"/>
    <property type="evidence" value="ECO:0007669"/>
    <property type="project" value="TreeGrafter"/>
</dbReference>
<feature type="region of interest" description="Disordered" evidence="3">
    <location>
        <begin position="319"/>
        <end position="346"/>
    </location>
</feature>
<feature type="region of interest" description="Disordered" evidence="3">
    <location>
        <begin position="1"/>
        <end position="41"/>
    </location>
</feature>
<feature type="compositionally biased region" description="Acidic residues" evidence="3">
    <location>
        <begin position="137"/>
        <end position="147"/>
    </location>
</feature>
<dbReference type="InterPro" id="IPR039883">
    <property type="entry name" value="Fcf2/DNTTIP2"/>
</dbReference>
<evidence type="ECO:0000313" key="6">
    <source>
        <dbReference type="Proteomes" id="UP000232323"/>
    </source>
</evidence>
<dbReference type="STRING" id="1157962.A0A250X706"/>
<gene>
    <name evidence="5" type="ORF">CEUSTIGMA_g6307.t1</name>
</gene>
<comment type="subcellular location">
    <subcellularLocation>
        <location evidence="1">Nucleus</location>
        <location evidence="1">Nucleolus</location>
    </subcellularLocation>
</comment>
<dbReference type="PANTHER" id="PTHR21686:SF12">
    <property type="entry name" value="DEOXYNUCLEOTIDYLTRANSFERASE TERMINAL-INTERACTING PROTEIN 2"/>
    <property type="match status" value="1"/>
</dbReference>
<sequence>MVSTRRSRSATKSPEGKLSGGSTPQSTNRDDNRKTVHRAGILSVKKFPDSIAEENEGDLRLHIEQKDAALIQPIAVPAGKPTHVLEEEGEDDDSLLLNTDLETLRHSIRIAIISRLPVETTKHVLDSQERKDKVSDHEEDEPMEEEAAPGSARLSIYSGGPESVRIMNWRPRVEVPKLMTTREVHQREATPVDKETGLSKQLMVPPRDNQLLSKAQKKAAPDTAGRSWYNLPSTKIDEAMKQELRLLRLRGAYDPKRFYKSDVSKLPKYFQMGTVVDSAVDFYGGRLTNAQRKGTLTEQLLADQDVTHARKKRYNKIQEQAQKYVPSKKRKEDHLRALKNIKHASR</sequence>
<evidence type="ECO:0000256" key="2">
    <source>
        <dbReference type="ARBA" id="ARBA00023242"/>
    </source>
</evidence>